<dbReference type="PROSITE" id="PS51257">
    <property type="entry name" value="PROKAR_LIPOPROTEIN"/>
    <property type="match status" value="1"/>
</dbReference>
<sequence length="261" mass="27450">MNTMKISYLLGCLALLVASGCVVETEDAELAEESADTQEATSEDTATAMQAISSVGDVGWSPGQPALGLGPSSDRVCFLTGIKGNFAASGDLIRVYVSNGSWYLSGSGPSGVAGWAACAYVTPFSGEYKWESGQNYPTALGSASKRMCFITRVSGSFNSTSDWVHLYGQSGQWFMTGESTASDVKFGARCVAAEYGLEKSWGNNDLGTYVGTSAGQSCGLTKISGNFDNSQDFLHCDRTTDSWYLTGKATSGSLGGRARLF</sequence>
<evidence type="ECO:0000313" key="2">
    <source>
        <dbReference type="EMBL" id="UZH23211.1"/>
    </source>
</evidence>
<dbReference type="AlphaFoldDB" id="A0A9E8IIH8"/>
<proteinExistence type="predicted"/>
<reference evidence="2" key="2">
    <citation type="submission" date="2022-09" db="EMBL/GenBank/DDBJ databases">
        <authorList>
            <person name="Okoth D.A."/>
            <person name="Hug J.J."/>
            <person name="Garcia R."/>
            <person name="Mueller R."/>
        </authorList>
    </citation>
    <scope>NUCLEOTIDE SEQUENCE</scope>
    <source>
        <strain evidence="2">MSr12020</strain>
    </source>
</reference>
<protein>
    <submittedName>
        <fullName evidence="2">Uncharacterized protein</fullName>
    </submittedName>
</protein>
<organism evidence="2">
    <name type="scientific">myxobacterium MSr12020</name>
    <dbReference type="NCBI Taxonomy" id="2993535"/>
    <lineage>
        <taxon>Bacteria</taxon>
        <taxon>Pseudomonadati</taxon>
        <taxon>Myxococcota</taxon>
        <taxon>Myxococcia</taxon>
        <taxon>Myxococcales</taxon>
    </lineage>
</organism>
<dbReference type="EMBL" id="OP359050">
    <property type="protein sequence ID" value="UZH23211.1"/>
    <property type="molecule type" value="Genomic_DNA"/>
</dbReference>
<reference evidence="2" key="1">
    <citation type="journal article" date="2022" name="Microorganisms">
        <title>Discovery, Biosynthesis and Biological Activity of a Succinylated Myxochelin from the Myxobacterial Strain MSr12020.</title>
        <authorList>
            <person name="Okoth D.A."/>
            <person name="Hug J.J."/>
            <person name="Garcia R."/>
            <person name="Muller R."/>
        </authorList>
    </citation>
    <scope>NUCLEOTIDE SEQUENCE</scope>
    <source>
        <strain evidence="2">MSr12020</strain>
    </source>
</reference>
<feature type="signal peptide" evidence="1">
    <location>
        <begin position="1"/>
        <end position="24"/>
    </location>
</feature>
<name>A0A9E8IIH8_9BACT</name>
<evidence type="ECO:0000256" key="1">
    <source>
        <dbReference type="SAM" id="SignalP"/>
    </source>
</evidence>
<keyword evidence="1" id="KW-0732">Signal</keyword>
<feature type="chain" id="PRO_5038389293" evidence="1">
    <location>
        <begin position="25"/>
        <end position="261"/>
    </location>
</feature>
<accession>A0A9E8IIH8</accession>